<dbReference type="EMBL" id="JBHSBM010000018">
    <property type="protein sequence ID" value="MFC4060212.1"/>
    <property type="molecule type" value="Genomic_DNA"/>
</dbReference>
<proteinExistence type="predicted"/>
<evidence type="ECO:0000256" key="1">
    <source>
        <dbReference type="ARBA" id="ARBA00001968"/>
    </source>
</evidence>
<feature type="region of interest" description="Disordered" evidence="3">
    <location>
        <begin position="184"/>
        <end position="204"/>
    </location>
</feature>
<dbReference type="Proteomes" id="UP001595850">
    <property type="component" value="Unassembled WGS sequence"/>
</dbReference>
<dbReference type="Pfam" id="PF13359">
    <property type="entry name" value="DDE_Tnp_4"/>
    <property type="match status" value="1"/>
</dbReference>
<reference evidence="7" key="1">
    <citation type="journal article" date="2019" name="Int. J. Syst. Evol. Microbiol.">
        <title>The Global Catalogue of Microorganisms (GCM) 10K type strain sequencing project: providing services to taxonomists for standard genome sequencing and annotation.</title>
        <authorList>
            <consortium name="The Broad Institute Genomics Platform"/>
            <consortium name="The Broad Institute Genome Sequencing Center for Infectious Disease"/>
            <person name="Wu L."/>
            <person name="Ma J."/>
        </authorList>
    </citation>
    <scope>NUCLEOTIDE SEQUENCE [LARGE SCALE GENOMIC DNA]</scope>
    <source>
        <strain evidence="7">TBRC 4489</strain>
    </source>
</reference>
<dbReference type="InterPro" id="IPR027805">
    <property type="entry name" value="Transposase_HTH_dom"/>
</dbReference>
<dbReference type="Pfam" id="PF13613">
    <property type="entry name" value="HTH_Tnp_4"/>
    <property type="match status" value="1"/>
</dbReference>
<feature type="compositionally biased region" description="Basic residues" evidence="3">
    <location>
        <begin position="188"/>
        <end position="204"/>
    </location>
</feature>
<feature type="domain" description="DDE Tnp4" evidence="4">
    <location>
        <begin position="101"/>
        <end position="249"/>
    </location>
</feature>
<evidence type="ECO:0000313" key="6">
    <source>
        <dbReference type="EMBL" id="MFC4060212.1"/>
    </source>
</evidence>
<evidence type="ECO:0000313" key="7">
    <source>
        <dbReference type="Proteomes" id="UP001595850"/>
    </source>
</evidence>
<evidence type="ECO:0000259" key="5">
    <source>
        <dbReference type="Pfam" id="PF13613"/>
    </source>
</evidence>
<sequence>MLSYRAAIPRSNHTLARLADLIRAHRAERRSRWRRLGPGQQALLVLAHLRNGDTYTRLSSGFAIGTTTWRYVREAIDLVAALADDVHTAAGKASRLAYAVLDGTLLPIDRLADDAPYYSGKHHRHGVNVQFLANPAGRLVWASPALPGAVHDLTAARRTGLVDALTGAGVQVFADRGYQGAGGTIRTPFKRHRHRPRLSRHQKSVNRAHARIRAIGERAAATLKAWKVLVRLRCCPRRATAIVQAILVLQLIEEDRYSG</sequence>
<keyword evidence="7" id="KW-1185">Reference proteome</keyword>
<dbReference type="RefSeq" id="WP_377289249.1">
    <property type="nucleotide sequence ID" value="NZ_JBHSBM010000018.1"/>
</dbReference>
<name>A0ABV8I824_9ACTN</name>
<evidence type="ECO:0000256" key="3">
    <source>
        <dbReference type="SAM" id="MobiDB-lite"/>
    </source>
</evidence>
<comment type="cofactor">
    <cofactor evidence="1">
        <name>a divalent metal cation</name>
        <dbReference type="ChEBI" id="CHEBI:60240"/>
    </cofactor>
</comment>
<evidence type="ECO:0000256" key="2">
    <source>
        <dbReference type="ARBA" id="ARBA00022723"/>
    </source>
</evidence>
<evidence type="ECO:0000259" key="4">
    <source>
        <dbReference type="Pfam" id="PF13359"/>
    </source>
</evidence>
<comment type="caution">
    <text evidence="6">The sequence shown here is derived from an EMBL/GenBank/DDBJ whole genome shotgun (WGS) entry which is preliminary data.</text>
</comment>
<keyword evidence="2" id="KW-0479">Metal-binding</keyword>
<dbReference type="InterPro" id="IPR027806">
    <property type="entry name" value="HARBI1_dom"/>
</dbReference>
<protein>
    <submittedName>
        <fullName evidence="6">Transposase family protein</fullName>
    </submittedName>
</protein>
<organism evidence="6 7">
    <name type="scientific">Planomonospora corallina</name>
    <dbReference type="NCBI Taxonomy" id="1806052"/>
    <lineage>
        <taxon>Bacteria</taxon>
        <taxon>Bacillati</taxon>
        <taxon>Actinomycetota</taxon>
        <taxon>Actinomycetes</taxon>
        <taxon>Streptosporangiales</taxon>
        <taxon>Streptosporangiaceae</taxon>
        <taxon>Planomonospora</taxon>
    </lineage>
</organism>
<feature type="domain" description="Transposase Helix-turn-helix" evidence="5">
    <location>
        <begin position="35"/>
        <end position="81"/>
    </location>
</feature>
<gene>
    <name evidence="6" type="ORF">ACFOWE_18055</name>
</gene>
<accession>A0ABV8I824</accession>